<feature type="region of interest" description="Disordered" evidence="9">
    <location>
        <begin position="300"/>
        <end position="333"/>
    </location>
</feature>
<feature type="compositionally biased region" description="Basic and acidic residues" evidence="9">
    <location>
        <begin position="400"/>
        <end position="412"/>
    </location>
</feature>
<organism evidence="10 11">
    <name type="scientific">Batillaria attramentaria</name>
    <dbReference type="NCBI Taxonomy" id="370345"/>
    <lineage>
        <taxon>Eukaryota</taxon>
        <taxon>Metazoa</taxon>
        <taxon>Spiralia</taxon>
        <taxon>Lophotrochozoa</taxon>
        <taxon>Mollusca</taxon>
        <taxon>Gastropoda</taxon>
        <taxon>Caenogastropoda</taxon>
        <taxon>Sorbeoconcha</taxon>
        <taxon>Cerithioidea</taxon>
        <taxon>Batillariidae</taxon>
        <taxon>Batillaria</taxon>
    </lineage>
</organism>
<protein>
    <recommendedName>
        <fullName evidence="12">Radial spoke protein 3</fullName>
    </recommendedName>
</protein>
<gene>
    <name evidence="10" type="ORF">BaRGS_00014173</name>
</gene>
<evidence type="ECO:0000256" key="4">
    <source>
        <dbReference type="ARBA" id="ARBA00022553"/>
    </source>
</evidence>
<evidence type="ECO:0000313" key="11">
    <source>
        <dbReference type="Proteomes" id="UP001519460"/>
    </source>
</evidence>
<accession>A0ABD0L5A5</accession>
<evidence type="ECO:0000256" key="8">
    <source>
        <dbReference type="ARBA" id="ARBA00023273"/>
    </source>
</evidence>
<dbReference type="EMBL" id="JACVVK020000082">
    <property type="protein sequence ID" value="KAK7494520.1"/>
    <property type="molecule type" value="Genomic_DNA"/>
</dbReference>
<comment type="subcellular location">
    <subcellularLocation>
        <location evidence="1">Cytoplasm</location>
        <location evidence="1">Cytoskeleton</location>
        <location evidence="1">Flagellum axoneme</location>
    </subcellularLocation>
</comment>
<evidence type="ECO:0008006" key="12">
    <source>
        <dbReference type="Google" id="ProtNLM"/>
    </source>
</evidence>
<dbReference type="Pfam" id="PF06098">
    <property type="entry name" value="Radial_spoke_3"/>
    <property type="match status" value="1"/>
</dbReference>
<comment type="similarity">
    <text evidence="2">Belongs to the flagellar radial spoke RSP3 family.</text>
</comment>
<evidence type="ECO:0000256" key="1">
    <source>
        <dbReference type="ARBA" id="ARBA00004611"/>
    </source>
</evidence>
<evidence type="ECO:0000256" key="2">
    <source>
        <dbReference type="ARBA" id="ARBA00006737"/>
    </source>
</evidence>
<feature type="region of interest" description="Disordered" evidence="9">
    <location>
        <begin position="80"/>
        <end position="106"/>
    </location>
</feature>
<evidence type="ECO:0000256" key="9">
    <source>
        <dbReference type="SAM" id="MobiDB-lite"/>
    </source>
</evidence>
<dbReference type="InterPro" id="IPR009290">
    <property type="entry name" value="Radial_spoke_3"/>
</dbReference>
<evidence type="ECO:0000313" key="10">
    <source>
        <dbReference type="EMBL" id="KAK7494520.1"/>
    </source>
</evidence>
<comment type="caution">
    <text evidence="10">The sequence shown here is derived from an EMBL/GenBank/DDBJ whole genome shotgun (WGS) entry which is preliminary data.</text>
</comment>
<dbReference type="Proteomes" id="UP001519460">
    <property type="component" value="Unassembled WGS sequence"/>
</dbReference>
<keyword evidence="7" id="KW-0206">Cytoskeleton</keyword>
<keyword evidence="11" id="KW-1185">Reference proteome</keyword>
<reference evidence="10 11" key="1">
    <citation type="journal article" date="2023" name="Sci. Data">
        <title>Genome assembly of the Korean intertidal mud-creeper Batillaria attramentaria.</title>
        <authorList>
            <person name="Patra A.K."/>
            <person name="Ho P.T."/>
            <person name="Jun S."/>
            <person name="Lee S.J."/>
            <person name="Kim Y."/>
            <person name="Won Y.J."/>
        </authorList>
    </citation>
    <scope>NUCLEOTIDE SEQUENCE [LARGE SCALE GENOMIC DNA]</scope>
    <source>
        <strain evidence="10">Wonlab-2016</strain>
    </source>
</reference>
<keyword evidence="5" id="KW-0282">Flagellum</keyword>
<dbReference type="PANTHER" id="PTHR21648">
    <property type="entry name" value="FLAGELLAR RADIAL SPOKE PROTEIN 3"/>
    <property type="match status" value="1"/>
</dbReference>
<feature type="region of interest" description="Disordered" evidence="9">
    <location>
        <begin position="1"/>
        <end position="46"/>
    </location>
</feature>
<sequence length="439" mass="49167">MTTAVLPQGRPDGGTYTFASQPRAVQQRKKYRDPLQTAPEGPSNYGNIMYDRRIVRGNTYAQHTLPAHAQPDPIEIQRQQENRRRAIARKRAKDQLRPRSPDPVEGRKHIDVQTELYLEELSDRVEEADVECQTDAFLDRPPSPLFVPAKTGVDIATQILEGDLFDFDVEVKPILEVIVGKTVEQSLLEVMEEEELANLRKQQREFEELRNAELVEQQRLEEQERRHKEEKERRMKQQREVLRKEKETADKIAARAFAQSYLADLVPSVFGTLSDNGYFFDPIERVVARRIELYSKLEEATAASRGPQSGAASTVPPEKPAEQPAPATTTEMSRVHGLGVQVTCWQFIGSPGCRPQSLPVRHPARGRDKGVWREKYGAGNARPPTLSSPPTPCLTGSSARRGEEAAVEKTEEPAPAADTAAEEQADTEAGGEEEATTDE</sequence>
<dbReference type="AlphaFoldDB" id="A0ABD0L5A5"/>
<evidence type="ECO:0000256" key="3">
    <source>
        <dbReference type="ARBA" id="ARBA00022490"/>
    </source>
</evidence>
<evidence type="ECO:0000256" key="6">
    <source>
        <dbReference type="ARBA" id="ARBA00023069"/>
    </source>
</evidence>
<name>A0ABD0L5A5_9CAEN</name>
<keyword evidence="3" id="KW-0963">Cytoplasm</keyword>
<keyword evidence="4" id="KW-0597">Phosphoprotein</keyword>
<feature type="region of interest" description="Disordered" evidence="9">
    <location>
        <begin position="375"/>
        <end position="439"/>
    </location>
</feature>
<feature type="region of interest" description="Disordered" evidence="9">
    <location>
        <begin position="220"/>
        <end position="245"/>
    </location>
</feature>
<feature type="compositionally biased region" description="Basic and acidic residues" evidence="9">
    <location>
        <begin position="93"/>
        <end position="106"/>
    </location>
</feature>
<proteinExistence type="inferred from homology"/>
<keyword evidence="8" id="KW-0966">Cell projection</keyword>
<evidence type="ECO:0000256" key="5">
    <source>
        <dbReference type="ARBA" id="ARBA00022846"/>
    </source>
</evidence>
<evidence type="ECO:0000256" key="7">
    <source>
        <dbReference type="ARBA" id="ARBA00023212"/>
    </source>
</evidence>
<feature type="compositionally biased region" description="Acidic residues" evidence="9">
    <location>
        <begin position="420"/>
        <end position="439"/>
    </location>
</feature>
<keyword evidence="6" id="KW-0969">Cilium</keyword>
<feature type="compositionally biased region" description="Low complexity" evidence="9">
    <location>
        <begin position="322"/>
        <end position="331"/>
    </location>
</feature>
<dbReference type="PANTHER" id="PTHR21648:SF0">
    <property type="entry name" value="RADIAL SPOKE HEAD PROTEIN 3 HOMOLOG"/>
    <property type="match status" value="1"/>
</dbReference>